<accession>E4L7N2</accession>
<gene>
    <name evidence="1" type="ORF">HMPREF9220_0038</name>
</gene>
<evidence type="ECO:0000313" key="1">
    <source>
        <dbReference type="EMBL" id="EFR43180.1"/>
    </source>
</evidence>
<name>E4L7N2_9FIRM</name>
<proteinExistence type="predicted"/>
<comment type="caution">
    <text evidence="1">The sequence shown here is derived from an EMBL/GenBank/DDBJ whole genome shotgun (WGS) entry which is preliminary data.</text>
</comment>
<organism evidence="1 2">
    <name type="scientific">Dialister micraerophilus UPII 345-E</name>
    <dbReference type="NCBI Taxonomy" id="910314"/>
    <lineage>
        <taxon>Bacteria</taxon>
        <taxon>Bacillati</taxon>
        <taxon>Bacillota</taxon>
        <taxon>Negativicutes</taxon>
        <taxon>Veillonellales</taxon>
        <taxon>Veillonellaceae</taxon>
        <taxon>Dialister</taxon>
    </lineage>
</organism>
<sequence>MKNISKNIIGICIFTLLMCMKNPIYAEPQDEFRFVGND</sequence>
<reference evidence="1 2" key="1">
    <citation type="submission" date="2010-11" db="EMBL/GenBank/DDBJ databases">
        <authorList>
            <person name="Durkin A.S."/>
            <person name="Madupu R."/>
            <person name="Torralba M."/>
            <person name="Gillis M."/>
            <person name="Methe B."/>
            <person name="Sutton G."/>
            <person name="Nelson K.E."/>
        </authorList>
    </citation>
    <scope>NUCLEOTIDE SEQUENCE [LARGE SCALE GENOMIC DNA]</scope>
    <source>
        <strain evidence="1 2">UPII 345-E</strain>
    </source>
</reference>
<dbReference type="Proteomes" id="UP000004594">
    <property type="component" value="Unassembled WGS sequence"/>
</dbReference>
<evidence type="ECO:0000313" key="2">
    <source>
        <dbReference type="Proteomes" id="UP000004594"/>
    </source>
</evidence>
<protein>
    <submittedName>
        <fullName evidence="1">Uncharacterized protein</fullName>
    </submittedName>
</protein>
<dbReference type="AlphaFoldDB" id="E4L7N2"/>
<dbReference type="EMBL" id="AENT01000007">
    <property type="protein sequence ID" value="EFR43180.1"/>
    <property type="molecule type" value="Genomic_DNA"/>
</dbReference>